<dbReference type="Proteomes" id="UP000031553">
    <property type="component" value="Unassembled WGS sequence"/>
</dbReference>
<proteinExistence type="predicted"/>
<organism evidence="1 2">
    <name type="scientific">Komagataeibacter intermedius AF2</name>
    <dbReference type="NCBI Taxonomy" id="1458464"/>
    <lineage>
        <taxon>Bacteria</taxon>
        <taxon>Pseudomonadati</taxon>
        <taxon>Pseudomonadota</taxon>
        <taxon>Alphaproteobacteria</taxon>
        <taxon>Acetobacterales</taxon>
        <taxon>Acetobacteraceae</taxon>
        <taxon>Komagataeibacter</taxon>
    </lineage>
</organism>
<dbReference type="EMBL" id="JUFX02000051">
    <property type="protein sequence ID" value="KPH88237.1"/>
    <property type="molecule type" value="Genomic_DNA"/>
</dbReference>
<protein>
    <submittedName>
        <fullName evidence="1">Cobalamin biosynthesis protein CobQ</fullName>
    </submittedName>
</protein>
<reference evidence="1 2" key="1">
    <citation type="submission" date="2015-07" db="EMBL/GenBank/DDBJ databases">
        <title>Draft Genome Sequence of Komagataeibacter intermedius Strain AF2, Isolated from Kombucha Tea.</title>
        <authorList>
            <person name="Santos R.A."/>
            <person name="Berretta A.A."/>
            <person name="Barud H.S."/>
            <person name="Ribeiro S.J."/>
            <person name="Gonzalez-Garcia L.N."/>
            <person name="Zucchi T.D."/>
            <person name="Goldman G.H."/>
            <person name="Riano-Pachon D.M."/>
        </authorList>
    </citation>
    <scope>NUCLEOTIDE SEQUENCE [LARGE SCALE GENOMIC DNA]</scope>
    <source>
        <strain evidence="1 2">AF2</strain>
    </source>
</reference>
<name>A0A0N1FD96_9PROT</name>
<evidence type="ECO:0000313" key="2">
    <source>
        <dbReference type="Proteomes" id="UP000031553"/>
    </source>
</evidence>
<evidence type="ECO:0000313" key="1">
    <source>
        <dbReference type="EMBL" id="KPH88237.1"/>
    </source>
</evidence>
<gene>
    <name evidence="1" type="ORF">GLUCOINTEAF2_0203901</name>
</gene>
<sequence length="81" mass="8878">MPLIRCDDGRLDGAISPDGRIAGCYVHRLFDITGQRAAWLDRWGARSDGLDYTARVERALETVASTMESGLDIEGLLAIAR</sequence>
<dbReference type="AlphaFoldDB" id="A0A0N1FD96"/>
<accession>A0A0N1FD96</accession>
<comment type="caution">
    <text evidence="1">The sequence shown here is derived from an EMBL/GenBank/DDBJ whole genome shotgun (WGS) entry which is preliminary data.</text>
</comment>